<dbReference type="AlphaFoldDB" id="A0A375E3K7"/>
<name>A0A375E3K7_9BURK</name>
<gene>
    <name evidence="1" type="ORF">CBM2613_A50084</name>
</gene>
<proteinExistence type="predicted"/>
<sequence>MRLGKRRDAVAVAVEVALGAARHAALADVVGHVIQHRHRGIVDTRSQAAAVGHFDQVAEQAEAGHVGHRAHAGQAPEGAAGPVQHAHPVARQMAVVVAQQPLLLGRGQHADAERLGQVKPAARRGGVVALHVRALDQSRHRQAEDGLGRVDRMTACQRNAGVVAGAAPAGHHFARHLGRQHVHRPAQDGDGHQRVAAHGVDVADRIGRGDAAEVERIVDDGHEEVGGGNHAALAVRAIQRIHRRVIARGIADPQARVQVLRAAAGQDHVEHFGRNLAAAAGTVAVLRQADGTGHERGLRAARRRVRSLAPPARLDEERNWNEKGYCLQASNQAAPIGAARWGGPPTEAASPKTAAYCSPGSICDCR</sequence>
<accession>A0A375E3K7</accession>
<organism evidence="1">
    <name type="scientific">Cupriavidus taiwanensis</name>
    <dbReference type="NCBI Taxonomy" id="164546"/>
    <lineage>
        <taxon>Bacteria</taxon>
        <taxon>Pseudomonadati</taxon>
        <taxon>Pseudomonadota</taxon>
        <taxon>Betaproteobacteria</taxon>
        <taxon>Burkholderiales</taxon>
        <taxon>Burkholderiaceae</taxon>
        <taxon>Cupriavidus</taxon>
    </lineage>
</organism>
<evidence type="ECO:0000313" key="1">
    <source>
        <dbReference type="EMBL" id="SOZ63793.1"/>
    </source>
</evidence>
<comment type="caution">
    <text evidence="1">The sequence shown here is derived from an EMBL/GenBank/DDBJ whole genome shotgun (WGS) entry which is preliminary data.</text>
</comment>
<reference evidence="1" key="1">
    <citation type="submission" date="2018-01" db="EMBL/GenBank/DDBJ databases">
        <authorList>
            <person name="Clerissi C."/>
        </authorList>
    </citation>
    <scope>NUCLEOTIDE SEQUENCE</scope>
    <source>
        <strain evidence="1">Cupriavidus taiwanensis STM 8556</strain>
    </source>
</reference>
<dbReference type="EMBL" id="OFTH01000029">
    <property type="protein sequence ID" value="SOZ63793.1"/>
    <property type="molecule type" value="Genomic_DNA"/>
</dbReference>
<dbReference type="Proteomes" id="UP000256952">
    <property type="component" value="Chromosome CBM2613_a"/>
</dbReference>
<protein>
    <submittedName>
        <fullName evidence="1">GCN5-related N-acetyltransferase (Modular protein)</fullName>
    </submittedName>
</protein>